<protein>
    <recommendedName>
        <fullName evidence="3">histidine kinase</fullName>
        <ecNumber evidence="3">2.7.13.3</ecNumber>
    </recommendedName>
</protein>
<feature type="non-terminal residue" evidence="13">
    <location>
        <position position="1"/>
    </location>
</feature>
<evidence type="ECO:0000256" key="5">
    <source>
        <dbReference type="ARBA" id="ARBA00022679"/>
    </source>
</evidence>
<dbReference type="InterPro" id="IPR004358">
    <property type="entry name" value="Sig_transdc_His_kin-like_C"/>
</dbReference>
<feature type="domain" description="HAMP" evidence="12">
    <location>
        <begin position="46"/>
        <end position="97"/>
    </location>
</feature>
<dbReference type="OrthoDB" id="9796100at2"/>
<dbReference type="Gene3D" id="3.40.50.2300">
    <property type="match status" value="1"/>
</dbReference>
<dbReference type="Gene3D" id="6.10.340.10">
    <property type="match status" value="1"/>
</dbReference>
<evidence type="ECO:0000256" key="6">
    <source>
        <dbReference type="ARBA" id="ARBA00022777"/>
    </source>
</evidence>
<dbReference type="SMART" id="SM00388">
    <property type="entry name" value="HisKA"/>
    <property type="match status" value="1"/>
</dbReference>
<feature type="domain" description="Histidine kinase" evidence="8">
    <location>
        <begin position="246"/>
        <end position="469"/>
    </location>
</feature>
<dbReference type="NCBIfam" id="TIGR00229">
    <property type="entry name" value="sensory_box"/>
    <property type="match status" value="1"/>
</dbReference>
<dbReference type="Pfam" id="PF02518">
    <property type="entry name" value="HATPase_c"/>
    <property type="match status" value="1"/>
</dbReference>
<feature type="modified residue" description="4-aspartylphosphate" evidence="7">
    <location>
        <position position="537"/>
    </location>
</feature>
<dbReference type="GO" id="GO:0000155">
    <property type="term" value="F:phosphorelay sensor kinase activity"/>
    <property type="evidence" value="ECO:0007669"/>
    <property type="project" value="InterPro"/>
</dbReference>
<feature type="domain" description="PAC" evidence="11">
    <location>
        <begin position="179"/>
        <end position="233"/>
    </location>
</feature>
<dbReference type="SUPFAM" id="SSF55874">
    <property type="entry name" value="ATPase domain of HSP90 chaperone/DNA topoisomerase II/histidine kinase"/>
    <property type="match status" value="1"/>
</dbReference>
<dbReference type="PROSITE" id="PS50112">
    <property type="entry name" value="PAS"/>
    <property type="match status" value="1"/>
</dbReference>
<dbReference type="Pfam" id="PF00072">
    <property type="entry name" value="Response_reg"/>
    <property type="match status" value="1"/>
</dbReference>
<dbReference type="Gene3D" id="3.30.450.20">
    <property type="entry name" value="PAS domain"/>
    <property type="match status" value="1"/>
</dbReference>
<dbReference type="PROSITE" id="PS50113">
    <property type="entry name" value="PAC"/>
    <property type="match status" value="1"/>
</dbReference>
<evidence type="ECO:0000313" key="13">
    <source>
        <dbReference type="EMBL" id="KIZ40657.1"/>
    </source>
</evidence>
<dbReference type="RefSeq" id="WP_044413591.1">
    <property type="nucleotide sequence ID" value="NZ_JXXE01000343.1"/>
</dbReference>
<feature type="domain" description="PAS" evidence="10">
    <location>
        <begin position="102"/>
        <end position="138"/>
    </location>
</feature>
<dbReference type="SMART" id="SM00448">
    <property type="entry name" value="REC"/>
    <property type="match status" value="1"/>
</dbReference>
<comment type="catalytic activity">
    <reaction evidence="1">
        <text>ATP + protein L-histidine = ADP + protein N-phospho-L-histidine.</text>
        <dbReference type="EC" id="2.7.13.3"/>
    </reaction>
</comment>
<keyword evidence="5" id="KW-0808">Transferase</keyword>
<dbReference type="InterPro" id="IPR035965">
    <property type="entry name" value="PAS-like_dom_sf"/>
</dbReference>
<dbReference type="Pfam" id="PF13426">
    <property type="entry name" value="PAS_9"/>
    <property type="match status" value="1"/>
</dbReference>
<evidence type="ECO:0000313" key="14">
    <source>
        <dbReference type="Proteomes" id="UP000032515"/>
    </source>
</evidence>
<dbReference type="SMART" id="SM00304">
    <property type="entry name" value="HAMP"/>
    <property type="match status" value="1"/>
</dbReference>
<dbReference type="Pfam" id="PF00512">
    <property type="entry name" value="HisKA"/>
    <property type="match status" value="1"/>
</dbReference>
<dbReference type="Gene3D" id="3.30.565.10">
    <property type="entry name" value="Histidine kinase-like ATPase, C-terminal domain"/>
    <property type="match status" value="1"/>
</dbReference>
<dbReference type="InterPro" id="IPR003660">
    <property type="entry name" value="HAMP_dom"/>
</dbReference>
<reference evidence="13 14" key="1">
    <citation type="submission" date="2014-11" db="EMBL/GenBank/DDBJ databases">
        <title>Genomics and ecophysiology of heterotrophic nitrogen fixing bacteria isolated from estuarine surface water.</title>
        <authorList>
            <person name="Bentzon-Tilia M."/>
            <person name="Severin I."/>
            <person name="Hansen L.H."/>
            <person name="Riemann L."/>
        </authorList>
    </citation>
    <scope>NUCLEOTIDE SEQUENCE [LARGE SCALE GENOMIC DNA]</scope>
    <source>
        <strain evidence="13 14">BAL398</strain>
    </source>
</reference>
<dbReference type="InterPro" id="IPR036890">
    <property type="entry name" value="HATPase_C_sf"/>
</dbReference>
<dbReference type="PRINTS" id="PR00344">
    <property type="entry name" value="BCTRLSENSOR"/>
</dbReference>
<gene>
    <name evidence="13" type="ORF">OO17_17115</name>
</gene>
<dbReference type="InterPro" id="IPR000700">
    <property type="entry name" value="PAS-assoc_C"/>
</dbReference>
<dbReference type="SUPFAM" id="SSF47384">
    <property type="entry name" value="Homodimeric domain of signal transducing histidine kinase"/>
    <property type="match status" value="1"/>
</dbReference>
<name>A0A0D7EMH6_RHOPL</name>
<dbReference type="PROSITE" id="PS50885">
    <property type="entry name" value="HAMP"/>
    <property type="match status" value="1"/>
</dbReference>
<dbReference type="CDD" id="cd00130">
    <property type="entry name" value="PAS"/>
    <property type="match status" value="1"/>
</dbReference>
<evidence type="ECO:0000259" key="9">
    <source>
        <dbReference type="PROSITE" id="PS50110"/>
    </source>
</evidence>
<dbReference type="GO" id="GO:0016020">
    <property type="term" value="C:membrane"/>
    <property type="evidence" value="ECO:0007669"/>
    <property type="project" value="UniProtKB-SubCell"/>
</dbReference>
<dbReference type="Proteomes" id="UP000032515">
    <property type="component" value="Unassembled WGS sequence"/>
</dbReference>
<organism evidence="13 14">
    <name type="scientific">Rhodopseudomonas palustris</name>
    <dbReference type="NCBI Taxonomy" id="1076"/>
    <lineage>
        <taxon>Bacteria</taxon>
        <taxon>Pseudomonadati</taxon>
        <taxon>Pseudomonadota</taxon>
        <taxon>Alphaproteobacteria</taxon>
        <taxon>Hyphomicrobiales</taxon>
        <taxon>Nitrobacteraceae</taxon>
        <taxon>Rhodopseudomonas</taxon>
    </lineage>
</organism>
<dbReference type="InterPro" id="IPR005467">
    <property type="entry name" value="His_kinase_dom"/>
</dbReference>
<evidence type="ECO:0000256" key="1">
    <source>
        <dbReference type="ARBA" id="ARBA00000085"/>
    </source>
</evidence>
<dbReference type="CDD" id="cd00082">
    <property type="entry name" value="HisKA"/>
    <property type="match status" value="1"/>
</dbReference>
<dbReference type="SUPFAM" id="SSF52172">
    <property type="entry name" value="CheY-like"/>
    <property type="match status" value="1"/>
</dbReference>
<dbReference type="PROSITE" id="PS50109">
    <property type="entry name" value="HIS_KIN"/>
    <property type="match status" value="1"/>
</dbReference>
<dbReference type="PROSITE" id="PS50110">
    <property type="entry name" value="RESPONSE_REGULATORY"/>
    <property type="match status" value="1"/>
</dbReference>
<dbReference type="InterPro" id="IPR000014">
    <property type="entry name" value="PAS"/>
</dbReference>
<evidence type="ECO:0000259" key="8">
    <source>
        <dbReference type="PROSITE" id="PS50109"/>
    </source>
</evidence>
<dbReference type="Pfam" id="PF00672">
    <property type="entry name" value="HAMP"/>
    <property type="match status" value="1"/>
</dbReference>
<dbReference type="InterPro" id="IPR003594">
    <property type="entry name" value="HATPase_dom"/>
</dbReference>
<comment type="subcellular location">
    <subcellularLocation>
        <location evidence="2">Membrane</location>
    </subcellularLocation>
</comment>
<comment type="caution">
    <text evidence="13">The sequence shown here is derived from an EMBL/GenBank/DDBJ whole genome shotgun (WGS) entry which is preliminary data.</text>
</comment>
<sequence length="623" mass="66546">APMSVVEVMPASKIVAVLVAAARDSILLGGSAAVLAAVLLGYALTRTLTRPLSQMTAAAAAFAAGEPMQLPAHASGEVGVLARAFNKMIQEVSAKNAAIRHEKDVFESIMTAMADSVLLIDRDGNIVYANRANQELLGSLNVTGTKWRDLYDIYLPDGTTLLAPEQWPTSRALRGEIVDNYELIYRRRESGKTVQVLGSARPIQDESGTKAGGAVVVFRDVTEIRATERKLHQSQKLEAIGQLTGGVAHDFNNMLTVIAGTAEILTEDLGDRPELVAFVQMIAQAADRGADLTRHLLAFARKQPLQPTSVDVNAMVLSLKQMLRPTLGEHIEIDSMLEEDTEPADIDPSQLSAALLNLAVNARDAMPNGGKLMLETGNVVLDESYAIHNPDARPGPYVMIAVSDTGTGIPVQLRDKVFDPFFTTKAVGKGTGLGLSMVYGFVKQSNGHIKIYSEEGHGTTIRLYLPRAGTKADAAAVAAPVEGGSETVLVVEDDALVRDFVVAQLHSLGYRTIAAPDGKTALAQAEEGAAFDLLFTDVIMPGGLNGRQLAGAISTFRPLRVLYTSGYTENAIVHHGRLDAGVLLLPKPYRKSDLARMVRAALLSEPMRSAPESAESRVKTATG</sequence>
<dbReference type="Gene3D" id="1.10.287.130">
    <property type="match status" value="1"/>
</dbReference>
<dbReference type="EC" id="2.7.13.3" evidence="3"/>
<accession>A0A0D7EMH6</accession>
<dbReference type="PANTHER" id="PTHR43065">
    <property type="entry name" value="SENSOR HISTIDINE KINASE"/>
    <property type="match status" value="1"/>
</dbReference>
<evidence type="ECO:0000259" key="10">
    <source>
        <dbReference type="PROSITE" id="PS50112"/>
    </source>
</evidence>
<evidence type="ECO:0000259" key="12">
    <source>
        <dbReference type="PROSITE" id="PS50885"/>
    </source>
</evidence>
<dbReference type="InterPro" id="IPR003661">
    <property type="entry name" value="HisK_dim/P_dom"/>
</dbReference>
<evidence type="ECO:0000256" key="4">
    <source>
        <dbReference type="ARBA" id="ARBA00022553"/>
    </source>
</evidence>
<feature type="domain" description="Response regulatory" evidence="9">
    <location>
        <begin position="487"/>
        <end position="602"/>
    </location>
</feature>
<dbReference type="SUPFAM" id="SSF55785">
    <property type="entry name" value="PYP-like sensor domain (PAS domain)"/>
    <property type="match status" value="1"/>
</dbReference>
<dbReference type="InterPro" id="IPR036097">
    <property type="entry name" value="HisK_dim/P_sf"/>
</dbReference>
<keyword evidence="6 13" id="KW-0418">Kinase</keyword>
<dbReference type="PATRIC" id="fig|1076.23.peg.3677"/>
<dbReference type="SUPFAM" id="SSF158472">
    <property type="entry name" value="HAMP domain-like"/>
    <property type="match status" value="1"/>
</dbReference>
<evidence type="ECO:0000256" key="7">
    <source>
        <dbReference type="PROSITE-ProRule" id="PRU00169"/>
    </source>
</evidence>
<dbReference type="EMBL" id="JXXE01000343">
    <property type="protein sequence ID" value="KIZ40657.1"/>
    <property type="molecule type" value="Genomic_DNA"/>
</dbReference>
<dbReference type="AlphaFoldDB" id="A0A0D7EMH6"/>
<dbReference type="InterPro" id="IPR011006">
    <property type="entry name" value="CheY-like_superfamily"/>
</dbReference>
<dbReference type="SMART" id="SM00387">
    <property type="entry name" value="HATPase_c"/>
    <property type="match status" value="1"/>
</dbReference>
<keyword evidence="4 7" id="KW-0597">Phosphoprotein</keyword>
<evidence type="ECO:0000256" key="2">
    <source>
        <dbReference type="ARBA" id="ARBA00004370"/>
    </source>
</evidence>
<dbReference type="InterPro" id="IPR001789">
    <property type="entry name" value="Sig_transdc_resp-reg_receiver"/>
</dbReference>
<evidence type="ECO:0000256" key="3">
    <source>
        <dbReference type="ARBA" id="ARBA00012438"/>
    </source>
</evidence>
<dbReference type="PANTHER" id="PTHR43065:SF49">
    <property type="entry name" value="HISTIDINE KINASE"/>
    <property type="match status" value="1"/>
</dbReference>
<evidence type="ECO:0000259" key="11">
    <source>
        <dbReference type="PROSITE" id="PS50113"/>
    </source>
</evidence>
<proteinExistence type="predicted"/>